<keyword evidence="3" id="KW-1185">Reference proteome</keyword>
<sequence length="167" mass="19396">MKISSKPDANSLVQARNQQGGTFSLTNRKKKRLRCRGMWNIAATLLGLSPRRVVAEFFKVSQPEENFKELCAPREKTASIRRYRGSSFSCCPREMDPFWSNSRANLEHYQLYLIHMWYQPGPDITNIETEVTRDRLAASCYVTMPTRIDRDDFNAHEKSSSMQREPN</sequence>
<gene>
    <name evidence="2" type="ORF">K0M31_008975</name>
</gene>
<dbReference type="Proteomes" id="UP001177670">
    <property type="component" value="Unassembled WGS sequence"/>
</dbReference>
<dbReference type="AlphaFoldDB" id="A0AA40FNS0"/>
<accession>A0AA40FNS0</accession>
<evidence type="ECO:0000313" key="3">
    <source>
        <dbReference type="Proteomes" id="UP001177670"/>
    </source>
</evidence>
<dbReference type="EMBL" id="JAHYIQ010000022">
    <property type="protein sequence ID" value="KAK1122523.1"/>
    <property type="molecule type" value="Genomic_DNA"/>
</dbReference>
<evidence type="ECO:0000313" key="2">
    <source>
        <dbReference type="EMBL" id="KAK1122523.1"/>
    </source>
</evidence>
<feature type="compositionally biased region" description="Polar residues" evidence="1">
    <location>
        <begin position="7"/>
        <end position="23"/>
    </location>
</feature>
<comment type="caution">
    <text evidence="2">The sequence shown here is derived from an EMBL/GenBank/DDBJ whole genome shotgun (WGS) entry which is preliminary data.</text>
</comment>
<protein>
    <submittedName>
        <fullName evidence="2">Uncharacterized protein</fullName>
    </submittedName>
</protein>
<proteinExistence type="predicted"/>
<organism evidence="2 3">
    <name type="scientific">Melipona bicolor</name>
    <dbReference type="NCBI Taxonomy" id="60889"/>
    <lineage>
        <taxon>Eukaryota</taxon>
        <taxon>Metazoa</taxon>
        <taxon>Ecdysozoa</taxon>
        <taxon>Arthropoda</taxon>
        <taxon>Hexapoda</taxon>
        <taxon>Insecta</taxon>
        <taxon>Pterygota</taxon>
        <taxon>Neoptera</taxon>
        <taxon>Endopterygota</taxon>
        <taxon>Hymenoptera</taxon>
        <taxon>Apocrita</taxon>
        <taxon>Aculeata</taxon>
        <taxon>Apoidea</taxon>
        <taxon>Anthophila</taxon>
        <taxon>Apidae</taxon>
        <taxon>Melipona</taxon>
    </lineage>
</organism>
<feature type="region of interest" description="Disordered" evidence="1">
    <location>
        <begin position="1"/>
        <end position="23"/>
    </location>
</feature>
<reference evidence="2" key="1">
    <citation type="submission" date="2021-10" db="EMBL/GenBank/DDBJ databases">
        <title>Melipona bicolor Genome sequencing and assembly.</title>
        <authorList>
            <person name="Araujo N.S."/>
            <person name="Arias M.C."/>
        </authorList>
    </citation>
    <scope>NUCLEOTIDE SEQUENCE</scope>
    <source>
        <strain evidence="2">USP_2M_L1-L4_2017</strain>
        <tissue evidence="2">Whole body</tissue>
    </source>
</reference>
<name>A0AA40FNS0_9HYME</name>
<evidence type="ECO:0000256" key="1">
    <source>
        <dbReference type="SAM" id="MobiDB-lite"/>
    </source>
</evidence>